<dbReference type="KEGG" id="vg:19485091"/>
<proteinExistence type="predicted"/>
<reference evidence="2 3" key="1">
    <citation type="submission" date="2014-01" db="EMBL/GenBank/DDBJ databases">
        <authorList>
            <person name="Zhang G."/>
            <person name="Jin J."/>
            <person name="Li Z.J."/>
            <person name="Wang S.W."/>
            <person name="Chen S.J."/>
            <person name="Wang S.M."/>
            <person name="Wang X.T."/>
            <person name="Li Y.H."/>
            <person name="Wang J."/>
            <person name="Yang C.K."/>
            <person name="Wang L."/>
        </authorList>
    </citation>
    <scope>NUCLEOTIDE SEQUENCE [LARGE SCALE GENOMIC DNA]</scope>
</reference>
<keyword evidence="3" id="KW-1185">Reference proteome</keyword>
<name>A0A023W5A9_9CAUD</name>
<accession>A0A023W5A9</accession>
<dbReference type="Pfam" id="PF24204">
    <property type="entry name" value="DUF7428"/>
    <property type="match status" value="1"/>
</dbReference>
<evidence type="ECO:0000259" key="1">
    <source>
        <dbReference type="Pfam" id="PF24204"/>
    </source>
</evidence>
<dbReference type="InterPro" id="IPR055851">
    <property type="entry name" value="DUF7428"/>
</dbReference>
<evidence type="ECO:0000313" key="3">
    <source>
        <dbReference type="Proteomes" id="UP000024445"/>
    </source>
</evidence>
<dbReference type="EMBL" id="KJ025957">
    <property type="protein sequence ID" value="AHY25455.1"/>
    <property type="molecule type" value="Genomic_DNA"/>
</dbReference>
<feature type="domain" description="DUF7428" evidence="1">
    <location>
        <begin position="4"/>
        <end position="54"/>
    </location>
</feature>
<dbReference type="GeneID" id="19485091"/>
<sequence length="56" mass="6479">MKTLIVPRSRAREFEMSDLVKQFVVILGADVRELAVEYTIDAPDFVNFPYYVTVKP</sequence>
<dbReference type="RefSeq" id="YP_009030263.1">
    <property type="nucleotide sequence ID" value="NC_024121.1"/>
</dbReference>
<evidence type="ECO:0000313" key="2">
    <source>
        <dbReference type="EMBL" id="AHY25455.1"/>
    </source>
</evidence>
<organism evidence="2 3">
    <name type="scientific">Serratia phage PS2</name>
    <dbReference type="NCBI Taxonomy" id="1481112"/>
    <lineage>
        <taxon>Viruses</taxon>
        <taxon>Duplodnaviria</taxon>
        <taxon>Heunggongvirae</taxon>
        <taxon>Uroviricota</taxon>
        <taxon>Caudoviricetes</taxon>
        <taxon>Muldoonvirus</taxon>
        <taxon>Muldoonvirus PS2</taxon>
    </lineage>
</organism>
<dbReference type="Proteomes" id="UP000024445">
    <property type="component" value="Segment"/>
</dbReference>
<gene>
    <name evidence="2" type="ORF">PS2_216</name>
</gene>
<protein>
    <recommendedName>
        <fullName evidence="1">DUF7428 domain-containing protein</fullName>
    </recommendedName>
</protein>